<accession>A0A0C3EFV7</accession>
<evidence type="ECO:0000313" key="1">
    <source>
        <dbReference type="EMBL" id="KIM71545.1"/>
    </source>
</evidence>
<protein>
    <submittedName>
        <fullName evidence="1">Uncharacterized protein</fullName>
    </submittedName>
</protein>
<evidence type="ECO:0000313" key="2">
    <source>
        <dbReference type="Proteomes" id="UP000054166"/>
    </source>
</evidence>
<dbReference type="InParanoid" id="A0A0C3EFV7"/>
<reference evidence="2" key="2">
    <citation type="submission" date="2015-01" db="EMBL/GenBank/DDBJ databases">
        <title>Evolutionary Origins and Diversification of the Mycorrhizal Mutualists.</title>
        <authorList>
            <consortium name="DOE Joint Genome Institute"/>
            <consortium name="Mycorrhizal Genomics Consortium"/>
            <person name="Kohler A."/>
            <person name="Kuo A."/>
            <person name="Nagy L.G."/>
            <person name="Floudas D."/>
            <person name="Copeland A."/>
            <person name="Barry K.W."/>
            <person name="Cichocki N."/>
            <person name="Veneault-Fourrey C."/>
            <person name="LaButti K."/>
            <person name="Lindquist E.A."/>
            <person name="Lipzen A."/>
            <person name="Lundell T."/>
            <person name="Morin E."/>
            <person name="Murat C."/>
            <person name="Riley R."/>
            <person name="Ohm R."/>
            <person name="Sun H."/>
            <person name="Tunlid A."/>
            <person name="Henrissat B."/>
            <person name="Grigoriev I.V."/>
            <person name="Hibbett D.S."/>
            <person name="Martin F."/>
        </authorList>
    </citation>
    <scope>NUCLEOTIDE SEQUENCE [LARGE SCALE GENOMIC DNA]</scope>
    <source>
        <strain evidence="2">F 1598</strain>
    </source>
</reference>
<name>A0A0C3EFV7_PILCF</name>
<gene>
    <name evidence="1" type="ORF">PILCRDRAFT_752698</name>
</gene>
<dbReference type="Proteomes" id="UP000054166">
    <property type="component" value="Unassembled WGS sequence"/>
</dbReference>
<sequence>MAILPQSRGSRSSELDIRCVFSASNVNVYANVCVKHSTFPQAPPAMPACSSPKLTAHGCSHTLPLSPYCTATRLLHTDSSTSAVSELQRDISTEISTQAGILAACEPDIEALTRAEGLREVIAQVKSGQVAAIRMKYGPQKRRATDLMWGRIKGAVTRRERLYALFEKEFGGDEDRFFDFFGREWRKGDQQDSLQAFWPVVQAIPHMEMDLAAEKSKSEYQDDSGNFSEAIWRNRWEGLNKMEIWRAIGKEDYRGRK</sequence>
<dbReference type="HOGENOM" id="CLU_1082263_0_0_1"/>
<organism evidence="1 2">
    <name type="scientific">Piloderma croceum (strain F 1598)</name>
    <dbReference type="NCBI Taxonomy" id="765440"/>
    <lineage>
        <taxon>Eukaryota</taxon>
        <taxon>Fungi</taxon>
        <taxon>Dikarya</taxon>
        <taxon>Basidiomycota</taxon>
        <taxon>Agaricomycotina</taxon>
        <taxon>Agaricomycetes</taxon>
        <taxon>Agaricomycetidae</taxon>
        <taxon>Atheliales</taxon>
        <taxon>Atheliaceae</taxon>
        <taxon>Piloderma</taxon>
    </lineage>
</organism>
<dbReference type="EMBL" id="KN833280">
    <property type="protein sequence ID" value="KIM71545.1"/>
    <property type="molecule type" value="Genomic_DNA"/>
</dbReference>
<dbReference type="OrthoDB" id="3046115at2759"/>
<dbReference type="AlphaFoldDB" id="A0A0C3EFV7"/>
<reference evidence="1 2" key="1">
    <citation type="submission" date="2014-04" db="EMBL/GenBank/DDBJ databases">
        <authorList>
            <consortium name="DOE Joint Genome Institute"/>
            <person name="Kuo A."/>
            <person name="Tarkka M."/>
            <person name="Buscot F."/>
            <person name="Kohler A."/>
            <person name="Nagy L.G."/>
            <person name="Floudas D."/>
            <person name="Copeland A."/>
            <person name="Barry K.W."/>
            <person name="Cichocki N."/>
            <person name="Veneault-Fourrey C."/>
            <person name="LaButti K."/>
            <person name="Lindquist E.A."/>
            <person name="Lipzen A."/>
            <person name="Lundell T."/>
            <person name="Morin E."/>
            <person name="Murat C."/>
            <person name="Sun H."/>
            <person name="Tunlid A."/>
            <person name="Henrissat B."/>
            <person name="Grigoriev I.V."/>
            <person name="Hibbett D.S."/>
            <person name="Martin F."/>
            <person name="Nordberg H.P."/>
            <person name="Cantor M.N."/>
            <person name="Hua S.X."/>
        </authorList>
    </citation>
    <scope>NUCLEOTIDE SEQUENCE [LARGE SCALE GENOMIC DNA]</scope>
    <source>
        <strain evidence="1 2">F 1598</strain>
    </source>
</reference>
<keyword evidence="2" id="KW-1185">Reference proteome</keyword>
<proteinExistence type="predicted"/>